<sequence length="530" mass="62059">MLKNLLVCAIDGVDENLSQIRVRIGRETDLIIELHSENHEVTSCYLCQITKQQTGCKPPKLEDLEVTADYTFDKCMADLTWLPNSGGYEGLFVIIDLASRKSFCAPVKNKKSRTIIDVFKETFIPKFNGRNIENFRCENGTEFASKEFRDFCNSMNIKLTFGNPNISKPGGKVERMNQTIQQKIRLEMEKKCLINWIKLYREVVENYNNSPHSGIRNYAPNNMFIKLINDYDNKIPITVNKAKEILSNLPGFPYFKVHNWVLKKVINIGRKTEYKLQPMFEGPYKIIKEYERRKSYILKDLNEPPQWLLKNNYFQLKMWDKIPKYYTDESDIKYNQHYYKYNNDFSIEENSSNESEYKSYHGDYSFSPNSVNNSVIKSPEMIPLRNGRTMKKPDKNSSTIDHLIWNREQLPDYSDYDVSFSDGETGYDFNCLFQLINKKYNHNSVKKEEKQIVDIPKLVVKLSPIKYAILHNSVDNVDINIEINEDELMTPVLSNNGIDSNLIDSNLYNINTLKHLLSGKNYLQWLNYML</sequence>
<protein>
    <recommendedName>
        <fullName evidence="1">Integrase catalytic domain-containing protein</fullName>
    </recommendedName>
</protein>
<proteinExistence type="predicted"/>
<evidence type="ECO:0000313" key="3">
    <source>
        <dbReference type="EMBL" id="CAF4830916.1"/>
    </source>
</evidence>
<reference evidence="3" key="1">
    <citation type="submission" date="2021-02" db="EMBL/GenBank/DDBJ databases">
        <authorList>
            <person name="Nowell W R."/>
        </authorList>
    </citation>
    <scope>NUCLEOTIDE SEQUENCE</scope>
</reference>
<dbReference type="InterPro" id="IPR036397">
    <property type="entry name" value="RNaseH_sf"/>
</dbReference>
<dbReference type="InterPro" id="IPR012337">
    <property type="entry name" value="RNaseH-like_sf"/>
</dbReference>
<evidence type="ECO:0000259" key="1">
    <source>
        <dbReference type="PROSITE" id="PS50994"/>
    </source>
</evidence>
<dbReference type="InterPro" id="IPR001584">
    <property type="entry name" value="Integrase_cat-core"/>
</dbReference>
<comment type="caution">
    <text evidence="3">The sequence shown here is derived from an EMBL/GenBank/DDBJ whole genome shotgun (WGS) entry which is preliminary data.</text>
</comment>
<dbReference type="SUPFAM" id="SSF53098">
    <property type="entry name" value="Ribonuclease H-like"/>
    <property type="match status" value="1"/>
</dbReference>
<dbReference type="PANTHER" id="PTHR37984">
    <property type="entry name" value="PROTEIN CBG26694"/>
    <property type="match status" value="1"/>
</dbReference>
<dbReference type="EMBL" id="CAJOBS010002715">
    <property type="protein sequence ID" value="CAF4830916.1"/>
    <property type="molecule type" value="Genomic_DNA"/>
</dbReference>
<dbReference type="PANTHER" id="PTHR37984:SF5">
    <property type="entry name" value="PROTEIN NYNRIN-LIKE"/>
    <property type="match status" value="1"/>
</dbReference>
<dbReference type="GO" id="GO:0003676">
    <property type="term" value="F:nucleic acid binding"/>
    <property type="evidence" value="ECO:0007669"/>
    <property type="project" value="InterPro"/>
</dbReference>
<dbReference type="GO" id="GO:0015074">
    <property type="term" value="P:DNA integration"/>
    <property type="evidence" value="ECO:0007669"/>
    <property type="project" value="InterPro"/>
</dbReference>
<dbReference type="AlphaFoldDB" id="A0A821QUR6"/>
<dbReference type="Proteomes" id="UP000663838">
    <property type="component" value="Unassembled WGS sequence"/>
</dbReference>
<dbReference type="Proteomes" id="UP000663865">
    <property type="component" value="Unassembled WGS sequence"/>
</dbReference>
<dbReference type="Pfam" id="PF00665">
    <property type="entry name" value="rve"/>
    <property type="match status" value="1"/>
</dbReference>
<feature type="domain" description="Integrase catalytic" evidence="1">
    <location>
        <begin position="54"/>
        <end position="228"/>
    </location>
</feature>
<evidence type="ECO:0000313" key="2">
    <source>
        <dbReference type="EMBL" id="CAF3620667.1"/>
    </source>
</evidence>
<accession>A0A821QUR6</accession>
<organism evidence="3 4">
    <name type="scientific">Rotaria socialis</name>
    <dbReference type="NCBI Taxonomy" id="392032"/>
    <lineage>
        <taxon>Eukaryota</taxon>
        <taxon>Metazoa</taxon>
        <taxon>Spiralia</taxon>
        <taxon>Gnathifera</taxon>
        <taxon>Rotifera</taxon>
        <taxon>Eurotatoria</taxon>
        <taxon>Bdelloidea</taxon>
        <taxon>Philodinida</taxon>
        <taxon>Philodinidae</taxon>
        <taxon>Rotaria</taxon>
    </lineage>
</organism>
<dbReference type="PROSITE" id="PS50994">
    <property type="entry name" value="INTEGRASE"/>
    <property type="match status" value="1"/>
</dbReference>
<dbReference type="InterPro" id="IPR050951">
    <property type="entry name" value="Retrovirus_Pol_polyprotein"/>
</dbReference>
<gene>
    <name evidence="2" type="ORF">KIK155_LOCUS21901</name>
    <name evidence="3" type="ORF">TOA249_LOCUS25284</name>
</gene>
<dbReference type="Gene3D" id="3.30.420.10">
    <property type="entry name" value="Ribonuclease H-like superfamily/Ribonuclease H"/>
    <property type="match status" value="1"/>
</dbReference>
<dbReference type="EMBL" id="CAJNYV010003902">
    <property type="protein sequence ID" value="CAF3620667.1"/>
    <property type="molecule type" value="Genomic_DNA"/>
</dbReference>
<name>A0A821QUR6_9BILA</name>
<evidence type="ECO:0000313" key="4">
    <source>
        <dbReference type="Proteomes" id="UP000663838"/>
    </source>
</evidence>